<dbReference type="EnsemblFungi" id="PTTG_29882-t43_1">
    <property type="protein sequence ID" value="PTTG_29882-t43_1-p1"/>
    <property type="gene ID" value="PTTG_29882"/>
</dbReference>
<dbReference type="STRING" id="630390.A0A180G1M8"/>
<sequence length="101" mass="11659">RPHPQRQQRRQGQRRRRRRAPFFLTLTPALPQLIVLTKQQGILCPVATLRRRLSGTGSSRTPLFGYLKGGKRFHLTKKEVLSWVRTALAQKGHAYSDIVFV</sequence>
<keyword evidence="1" id="KW-0812">Transmembrane</keyword>
<proteinExistence type="predicted"/>
<gene>
    <name evidence="2" type="ORF">PTTG_29882</name>
</gene>
<evidence type="ECO:0000313" key="2">
    <source>
        <dbReference type="EMBL" id="OAV86478.1"/>
    </source>
</evidence>
<organism evidence="2">
    <name type="scientific">Puccinia triticina (isolate 1-1 / race 1 (BBBD))</name>
    <name type="common">Brown leaf rust fungus</name>
    <dbReference type="NCBI Taxonomy" id="630390"/>
    <lineage>
        <taxon>Eukaryota</taxon>
        <taxon>Fungi</taxon>
        <taxon>Dikarya</taxon>
        <taxon>Basidiomycota</taxon>
        <taxon>Pucciniomycotina</taxon>
        <taxon>Pucciniomycetes</taxon>
        <taxon>Pucciniales</taxon>
        <taxon>Pucciniaceae</taxon>
        <taxon>Puccinia</taxon>
    </lineage>
</organism>
<dbReference type="VEuPathDB" id="FungiDB:PTTG_29882"/>
<keyword evidence="4" id="KW-1185">Reference proteome</keyword>
<feature type="transmembrane region" description="Helical" evidence="1">
    <location>
        <begin position="20"/>
        <end position="37"/>
    </location>
</feature>
<reference evidence="2" key="1">
    <citation type="submission" date="2009-11" db="EMBL/GenBank/DDBJ databases">
        <authorList>
            <consortium name="The Broad Institute Genome Sequencing Platform"/>
            <person name="Ward D."/>
            <person name="Feldgarden M."/>
            <person name="Earl A."/>
            <person name="Young S.K."/>
            <person name="Zeng Q."/>
            <person name="Koehrsen M."/>
            <person name="Alvarado L."/>
            <person name="Berlin A."/>
            <person name="Bochicchio J."/>
            <person name="Borenstein D."/>
            <person name="Chapman S.B."/>
            <person name="Chen Z."/>
            <person name="Engels R."/>
            <person name="Freedman E."/>
            <person name="Gellesch M."/>
            <person name="Goldberg J."/>
            <person name="Griggs A."/>
            <person name="Gujja S."/>
            <person name="Heilman E."/>
            <person name="Heiman D."/>
            <person name="Hepburn T."/>
            <person name="Howarth C."/>
            <person name="Jen D."/>
            <person name="Larson L."/>
            <person name="Lewis B."/>
            <person name="Mehta T."/>
            <person name="Park D."/>
            <person name="Pearson M."/>
            <person name="Roberts A."/>
            <person name="Saif S."/>
            <person name="Shea T."/>
            <person name="Shenoy N."/>
            <person name="Sisk P."/>
            <person name="Stolte C."/>
            <person name="Sykes S."/>
            <person name="Thomson T."/>
            <person name="Walk T."/>
            <person name="White J."/>
            <person name="Yandava C."/>
            <person name="Izard J."/>
            <person name="Baranova O.V."/>
            <person name="Blanton J.M."/>
            <person name="Tanner A.C."/>
            <person name="Dewhirst F.E."/>
            <person name="Haas B."/>
            <person name="Nusbaum C."/>
            <person name="Birren B."/>
        </authorList>
    </citation>
    <scope>NUCLEOTIDE SEQUENCE [LARGE SCALE GENOMIC DNA]</scope>
    <source>
        <strain evidence="2">1-1 BBBD Race 1</strain>
    </source>
</reference>
<name>A0A180G1M8_PUCT1</name>
<protein>
    <submittedName>
        <fullName evidence="2 3">Uncharacterized protein</fullName>
    </submittedName>
</protein>
<dbReference type="Proteomes" id="UP000005240">
    <property type="component" value="Unassembled WGS sequence"/>
</dbReference>
<reference evidence="3 4" key="3">
    <citation type="journal article" date="2017" name="G3 (Bethesda)">
        <title>Comparative analysis highlights variable genome content of wheat rusts and divergence of the mating loci.</title>
        <authorList>
            <person name="Cuomo C.A."/>
            <person name="Bakkeren G."/>
            <person name="Khalil H.B."/>
            <person name="Panwar V."/>
            <person name="Joly D."/>
            <person name="Linning R."/>
            <person name="Sakthikumar S."/>
            <person name="Song X."/>
            <person name="Adiconis X."/>
            <person name="Fan L."/>
            <person name="Goldberg J.M."/>
            <person name="Levin J.Z."/>
            <person name="Young S."/>
            <person name="Zeng Q."/>
            <person name="Anikster Y."/>
            <person name="Bruce M."/>
            <person name="Wang M."/>
            <person name="Yin C."/>
            <person name="McCallum B."/>
            <person name="Szabo L.J."/>
            <person name="Hulbert S."/>
            <person name="Chen X."/>
            <person name="Fellers J.P."/>
        </authorList>
    </citation>
    <scope>NUCLEOTIDE SEQUENCE</scope>
    <source>
        <strain evidence="4">Isolate 1-1 / race 1 (BBBD)</strain>
        <strain evidence="3">isolate 1-1 / race 1 (BBBD)</strain>
    </source>
</reference>
<reference evidence="2" key="2">
    <citation type="submission" date="2016-05" db="EMBL/GenBank/DDBJ databases">
        <title>Comparative analysis highlights variable genome content of wheat rusts and divergence of the mating loci.</title>
        <authorList>
            <person name="Cuomo C.A."/>
            <person name="Bakkeren G."/>
            <person name="Szabo L."/>
            <person name="Khalil H."/>
            <person name="Joly D."/>
            <person name="Goldberg J."/>
            <person name="Young S."/>
            <person name="Zeng Q."/>
            <person name="Fellers J."/>
        </authorList>
    </citation>
    <scope>NUCLEOTIDE SEQUENCE [LARGE SCALE GENOMIC DNA]</scope>
    <source>
        <strain evidence="2">1-1 BBBD Race 1</strain>
    </source>
</reference>
<reference evidence="3" key="4">
    <citation type="submission" date="2025-05" db="UniProtKB">
        <authorList>
            <consortium name="EnsemblFungi"/>
        </authorList>
    </citation>
    <scope>IDENTIFICATION</scope>
    <source>
        <strain evidence="3">isolate 1-1 / race 1 (BBBD)</strain>
    </source>
</reference>
<accession>A0A180G1M8</accession>
<evidence type="ECO:0000256" key="1">
    <source>
        <dbReference type="SAM" id="Phobius"/>
    </source>
</evidence>
<keyword evidence="1" id="KW-0472">Membrane</keyword>
<keyword evidence="1" id="KW-1133">Transmembrane helix</keyword>
<dbReference type="AlphaFoldDB" id="A0A180G1M8"/>
<feature type="non-terminal residue" evidence="2">
    <location>
        <position position="1"/>
    </location>
</feature>
<dbReference type="EMBL" id="ADAS02001095">
    <property type="protein sequence ID" value="OAV86478.1"/>
    <property type="molecule type" value="Genomic_DNA"/>
</dbReference>
<evidence type="ECO:0000313" key="4">
    <source>
        <dbReference type="Proteomes" id="UP000005240"/>
    </source>
</evidence>
<evidence type="ECO:0000313" key="3">
    <source>
        <dbReference type="EnsemblFungi" id="PTTG_29882-t43_1-p1"/>
    </source>
</evidence>